<evidence type="ECO:0000313" key="1">
    <source>
        <dbReference type="EMBL" id="MDP9895330.1"/>
    </source>
</evidence>
<comment type="caution">
    <text evidence="1">The sequence shown here is derived from an EMBL/GenBank/DDBJ whole genome shotgun (WGS) entry which is preliminary data.</text>
</comment>
<name>A0AAW8CYA7_9BURK</name>
<dbReference type="EMBL" id="JAUSRD010000012">
    <property type="protein sequence ID" value="MDP9895330.1"/>
    <property type="molecule type" value="Genomic_DNA"/>
</dbReference>
<evidence type="ECO:0000313" key="2">
    <source>
        <dbReference type="Proteomes" id="UP001242045"/>
    </source>
</evidence>
<proteinExistence type="predicted"/>
<gene>
    <name evidence="1" type="ORF">J2W31_004455</name>
</gene>
<organism evidence="1 2">
    <name type="scientific">Variovorax boronicumulans</name>
    <dbReference type="NCBI Taxonomy" id="436515"/>
    <lineage>
        <taxon>Bacteria</taxon>
        <taxon>Pseudomonadati</taxon>
        <taxon>Pseudomonadota</taxon>
        <taxon>Betaproteobacteria</taxon>
        <taxon>Burkholderiales</taxon>
        <taxon>Comamonadaceae</taxon>
        <taxon>Variovorax</taxon>
    </lineage>
</organism>
<reference evidence="1" key="1">
    <citation type="submission" date="2023-07" db="EMBL/GenBank/DDBJ databases">
        <title>Sorghum-associated microbial communities from plants grown in Nebraska, USA.</title>
        <authorList>
            <person name="Schachtman D."/>
        </authorList>
    </citation>
    <scope>NUCLEOTIDE SEQUENCE</scope>
    <source>
        <strain evidence="1">DS3754</strain>
    </source>
</reference>
<dbReference type="RefSeq" id="WP_307686042.1">
    <property type="nucleotide sequence ID" value="NZ_JAUSRD010000012.1"/>
</dbReference>
<sequence>MNALVAKGARTFSNAVKPTIEREQLSATKLQRACTRLNQAIALLDLLANCDDNQACWGASRLLDMAAEQLARAINSEDSELAVDGRAILFEALTIMAMIADSDAALPIAGVITLAGLVRDELNGMLPATS</sequence>
<accession>A0AAW8CYA7</accession>
<protein>
    <submittedName>
        <fullName evidence="1">Uncharacterized protein</fullName>
    </submittedName>
</protein>
<dbReference type="Proteomes" id="UP001242045">
    <property type="component" value="Unassembled WGS sequence"/>
</dbReference>
<dbReference type="AlphaFoldDB" id="A0AAW8CYA7"/>